<proteinExistence type="predicted"/>
<keyword evidence="2" id="KW-1133">Transmembrane helix</keyword>
<evidence type="ECO:0000313" key="4">
    <source>
        <dbReference type="Proteomes" id="UP000245464"/>
    </source>
</evidence>
<feature type="region of interest" description="Disordered" evidence="1">
    <location>
        <begin position="148"/>
        <end position="186"/>
    </location>
</feature>
<accession>A0A316ZTM9</accession>
<evidence type="ECO:0000256" key="1">
    <source>
        <dbReference type="SAM" id="MobiDB-lite"/>
    </source>
</evidence>
<protein>
    <submittedName>
        <fullName evidence="3">Uncharacterized protein</fullName>
    </submittedName>
</protein>
<feature type="compositionally biased region" description="Basic and acidic residues" evidence="1">
    <location>
        <begin position="152"/>
        <end position="167"/>
    </location>
</feature>
<sequence length="197" mass="22572">MCSYPDSHKIVLEALIHALNISMADLLSLLTYQAPISNLLLVSPIEPETSPAWTAPTHPPPRPPRHRPSSPWYHVRAIFTSLTIITYILTVVCTYIYVYTKSEQGRKMDNPVSINPNEESIYEHVGSISDDEDMELLWDDDDAIQGDNEDLIQDHEGESIQDHERWQRGRQRVRQSDANQESEEEVDPILAWRANVL</sequence>
<evidence type="ECO:0000313" key="3">
    <source>
        <dbReference type="EMBL" id="KAF7564465.1"/>
    </source>
</evidence>
<name>A0A316ZTM9_9PLEO</name>
<organism evidence="3 4">
    <name type="scientific">Pyrenophora tritici-repentis</name>
    <dbReference type="NCBI Taxonomy" id="45151"/>
    <lineage>
        <taxon>Eukaryota</taxon>
        <taxon>Fungi</taxon>
        <taxon>Dikarya</taxon>
        <taxon>Ascomycota</taxon>
        <taxon>Pezizomycotina</taxon>
        <taxon>Dothideomycetes</taxon>
        <taxon>Pleosporomycetidae</taxon>
        <taxon>Pleosporales</taxon>
        <taxon>Pleosporineae</taxon>
        <taxon>Pleosporaceae</taxon>
        <taxon>Pyrenophora</taxon>
    </lineage>
</organism>
<evidence type="ECO:0000256" key="2">
    <source>
        <dbReference type="SAM" id="Phobius"/>
    </source>
</evidence>
<comment type="caution">
    <text evidence="3">The sequence shown here is derived from an EMBL/GenBank/DDBJ whole genome shotgun (WGS) entry which is preliminary data.</text>
</comment>
<keyword evidence="2" id="KW-0812">Transmembrane</keyword>
<dbReference type="Proteomes" id="UP000245464">
    <property type="component" value="Chromosome 10"/>
</dbReference>
<feature type="transmembrane region" description="Helical" evidence="2">
    <location>
        <begin position="77"/>
        <end position="98"/>
    </location>
</feature>
<dbReference type="RefSeq" id="XP_001937786.2">
    <property type="nucleotide sequence ID" value="XM_001937751.2"/>
</dbReference>
<keyword evidence="2" id="KW-0472">Membrane</keyword>
<dbReference type="EMBL" id="NQIK02000010">
    <property type="protein sequence ID" value="KAF7564465.1"/>
    <property type="molecule type" value="Genomic_DNA"/>
</dbReference>
<dbReference type="KEGG" id="ptrr:6345727"/>
<gene>
    <name evidence="3" type="ORF">PtrM4_038990</name>
</gene>
<dbReference type="GeneID" id="6345727"/>
<dbReference type="AlphaFoldDB" id="A0A316ZTM9"/>
<reference evidence="3" key="1">
    <citation type="journal article" date="2018" name="BMC Genomics">
        <title>Comparative genomics of the wheat fungal pathogen Pyrenophora tritici-repentis reveals chromosomal variations and genome plasticity.</title>
        <authorList>
            <person name="Moolhuijzen P."/>
            <person name="See P.T."/>
            <person name="Hane J.K."/>
            <person name="Shi G."/>
            <person name="Liu Z."/>
            <person name="Oliver R.P."/>
            <person name="Moffat C.S."/>
        </authorList>
    </citation>
    <scope>NUCLEOTIDE SEQUENCE [LARGE SCALE GENOMIC DNA]</scope>
    <source>
        <strain evidence="3">M4</strain>
    </source>
</reference>